<dbReference type="STRING" id="984486.A0A1E3QQY1"/>
<dbReference type="AlphaFoldDB" id="A0A1E3QQY1"/>
<dbReference type="EMBL" id="KV454431">
    <property type="protein sequence ID" value="ODQ80081.1"/>
    <property type="molecule type" value="Genomic_DNA"/>
</dbReference>
<feature type="region of interest" description="Disordered" evidence="7">
    <location>
        <begin position="689"/>
        <end position="708"/>
    </location>
</feature>
<evidence type="ECO:0000256" key="2">
    <source>
        <dbReference type="ARBA" id="ARBA00022448"/>
    </source>
</evidence>
<dbReference type="Gene3D" id="3.30.559.10">
    <property type="entry name" value="Chloramphenicol acetyltransferase-like domain"/>
    <property type="match status" value="1"/>
</dbReference>
<keyword evidence="2" id="KW-0813">Transport</keyword>
<dbReference type="Gene3D" id="3.30.559.70">
    <property type="entry name" value="Choline/Carnitine o-acyltransferase, domain 2"/>
    <property type="match status" value="1"/>
</dbReference>
<dbReference type="GO" id="GO:0009437">
    <property type="term" value="P:carnitine metabolic process"/>
    <property type="evidence" value="ECO:0007669"/>
    <property type="project" value="TreeGrafter"/>
</dbReference>
<reference evidence="10" key="1">
    <citation type="submission" date="2016-05" db="EMBL/GenBank/DDBJ databases">
        <title>Comparative genomics of biotechnologically important yeasts.</title>
        <authorList>
            <consortium name="DOE Joint Genome Institute"/>
            <person name="Riley R."/>
            <person name="Haridas S."/>
            <person name="Wolfe K.H."/>
            <person name="Lopes M.R."/>
            <person name="Hittinger C.T."/>
            <person name="Goker M."/>
            <person name="Salamov A."/>
            <person name="Wisecaver J."/>
            <person name="Long T.M."/>
            <person name="Aerts A.L."/>
            <person name="Barry K."/>
            <person name="Choi C."/>
            <person name="Clum A."/>
            <person name="Coughlan A.Y."/>
            <person name="Deshpande S."/>
            <person name="Douglass A.P."/>
            <person name="Hanson S.J."/>
            <person name="Klenk H.-P."/>
            <person name="Labutti K."/>
            <person name="Lapidus A."/>
            <person name="Lindquist E."/>
            <person name="Lipzen A."/>
            <person name="Meier-Kolthoff J.P."/>
            <person name="Ohm R.A."/>
            <person name="Otillar R.P."/>
            <person name="Pangilinan J."/>
            <person name="Peng Y."/>
            <person name="Rokas A."/>
            <person name="Rosa C.A."/>
            <person name="Scheuner C."/>
            <person name="Sibirny A.A."/>
            <person name="Slot J.C."/>
            <person name="Stielow J.B."/>
            <person name="Sun H."/>
            <person name="Kurtzman C.P."/>
            <person name="Blackwell M."/>
            <person name="Grigoriev I.V."/>
            <person name="Jeffries T.W."/>
        </authorList>
    </citation>
    <scope>NUCLEOTIDE SEQUENCE [LARGE SCALE GENOMIC DNA]</scope>
    <source>
        <strain evidence="10">NRRL Y-12698</strain>
    </source>
</reference>
<organism evidence="9 10">
    <name type="scientific">Babjeviella inositovora NRRL Y-12698</name>
    <dbReference type="NCBI Taxonomy" id="984486"/>
    <lineage>
        <taxon>Eukaryota</taxon>
        <taxon>Fungi</taxon>
        <taxon>Dikarya</taxon>
        <taxon>Ascomycota</taxon>
        <taxon>Saccharomycotina</taxon>
        <taxon>Pichiomycetes</taxon>
        <taxon>Serinales incertae sedis</taxon>
        <taxon>Babjeviella</taxon>
    </lineage>
</organism>
<name>A0A1E3QQY1_9ASCO</name>
<dbReference type="PANTHER" id="PTHR22589">
    <property type="entry name" value="CARNITINE O-ACYLTRANSFERASE"/>
    <property type="match status" value="1"/>
</dbReference>
<evidence type="ECO:0000259" key="8">
    <source>
        <dbReference type="Pfam" id="PF00755"/>
    </source>
</evidence>
<gene>
    <name evidence="9" type="ORF">BABINDRAFT_161715</name>
</gene>
<evidence type="ECO:0000313" key="10">
    <source>
        <dbReference type="Proteomes" id="UP000094336"/>
    </source>
</evidence>
<dbReference type="SUPFAM" id="SSF52777">
    <property type="entry name" value="CoA-dependent acyltransferases"/>
    <property type="match status" value="2"/>
</dbReference>
<feature type="domain" description="Choline/carnitine acyltransferase" evidence="8">
    <location>
        <begin position="10"/>
        <end position="629"/>
    </location>
</feature>
<evidence type="ECO:0000256" key="1">
    <source>
        <dbReference type="ARBA" id="ARBA00005232"/>
    </source>
</evidence>
<protein>
    <recommendedName>
        <fullName evidence="8">Choline/carnitine acyltransferase domain-containing protein</fullName>
    </recommendedName>
</protein>
<dbReference type="Pfam" id="PF00755">
    <property type="entry name" value="Carn_acyltransf"/>
    <property type="match status" value="1"/>
</dbReference>
<evidence type="ECO:0000256" key="7">
    <source>
        <dbReference type="SAM" id="MobiDB-lite"/>
    </source>
</evidence>
<evidence type="ECO:0000256" key="3">
    <source>
        <dbReference type="ARBA" id="ARBA00022679"/>
    </source>
</evidence>
<evidence type="ECO:0000256" key="6">
    <source>
        <dbReference type="ARBA" id="ARBA00023315"/>
    </source>
</evidence>
<dbReference type="GO" id="GO:0004092">
    <property type="term" value="F:carnitine O-acetyltransferase activity"/>
    <property type="evidence" value="ECO:0007669"/>
    <property type="project" value="TreeGrafter"/>
</dbReference>
<keyword evidence="6" id="KW-0012">Acyltransferase</keyword>
<dbReference type="InterPro" id="IPR023213">
    <property type="entry name" value="CAT-like_dom_sf"/>
</dbReference>
<sequence>MTTNKPSAKLPVPPLSSTTAQLLTALQPLIPSQPIYDQLHDATINFLHSRTAHVLQKHLLAIAEREECYLNDRKYIAKTTPGIYGKLRGDTLPRNPFLLLEKDPLSFTIKNNQPINQQERAASLVFSAVKFIGAVRDGALSGDVTRNSSVQLDMENYTKMFNSCRVPNAATKDIDVAFFDNNTARHIVVVCNNNYWKVNVFAPTTAESPDRQSVYYTEAELCTIFLTIIVRSQETTAMGIGSVTTETRTEWGHLIPELTAQAPCAMQSINLALFLLILDDSAPETDAEKLATIPHGTSSIVGGIQRGSCTSRWYDKLQLVVCANAAGGLVWENTSMDGNCVLRFIGDVYTDGILRLAKKINGGEYLLFPNIPVSSVPDDEGVVRLQFNIKNELSYMIHLSETRLADLIHQHTFHTAELSVQSITHILKFFGISLDSLVQIATQLAHYALYGKLVNSLEPISTRKFAGSRNELIAVQSAVVEACARAFISKDVADAEKWELFTKACAQHKLSYKNAISGHGWERHYNALKAIYLNREAINSSPDTVDAMKIPLLDPKMEEFFFGNEVLAKISEPEIIIANCGNPAIKYFGIAPAVANGFGIGYIIKPNSLSVSLVGTSQWRQTDRLFDTVQWVVQCVKTLAKAAFASQATESLLLYGEPGMGSADALGAVAMTSVQSDTTARLMEVSRMRSSHRRRSVHEGSSANAVPGTASVLDKGARAAALPAYLNNEIALSAQDMHRDNTSASSHGTATEYILGGYGFFDGGDLDYLKTDSMSRLSSHLQSAVTSRLHSRSTSALNLYQMARGLRSRSRTPLTQPSTAGLEEDTDGAHAAFLGEVMEKVERLRANDLGEMKRG</sequence>
<dbReference type="PANTHER" id="PTHR22589:SF48">
    <property type="entry name" value="CARNITINE O-ACETYLTRANSFERASE YAT2"/>
    <property type="match status" value="1"/>
</dbReference>
<dbReference type="RefSeq" id="XP_018985409.1">
    <property type="nucleotide sequence ID" value="XM_019128968.1"/>
</dbReference>
<dbReference type="Proteomes" id="UP000094336">
    <property type="component" value="Unassembled WGS sequence"/>
</dbReference>
<dbReference type="GO" id="GO:0006631">
    <property type="term" value="P:fatty acid metabolic process"/>
    <property type="evidence" value="ECO:0007669"/>
    <property type="project" value="UniProtKB-KW"/>
</dbReference>
<dbReference type="GO" id="GO:0005829">
    <property type="term" value="C:cytosol"/>
    <property type="evidence" value="ECO:0007669"/>
    <property type="project" value="TreeGrafter"/>
</dbReference>
<keyword evidence="10" id="KW-1185">Reference proteome</keyword>
<evidence type="ECO:0000256" key="5">
    <source>
        <dbReference type="ARBA" id="ARBA00023098"/>
    </source>
</evidence>
<dbReference type="InterPro" id="IPR039551">
    <property type="entry name" value="Cho/carn_acyl_trans"/>
</dbReference>
<comment type="similarity">
    <text evidence="1">Belongs to the carnitine/choline acetyltransferase family.</text>
</comment>
<evidence type="ECO:0000313" key="9">
    <source>
        <dbReference type="EMBL" id="ODQ80081.1"/>
    </source>
</evidence>
<dbReference type="InterPro" id="IPR042231">
    <property type="entry name" value="Cho/carn_acyl_trans_2"/>
</dbReference>
<dbReference type="GeneID" id="30146821"/>
<dbReference type="Gene3D" id="1.10.275.20">
    <property type="entry name" value="Choline/Carnitine o-acyltransferase"/>
    <property type="match status" value="1"/>
</dbReference>
<dbReference type="InterPro" id="IPR042572">
    <property type="entry name" value="Carn_acyl_trans_N"/>
</dbReference>
<keyword evidence="5" id="KW-0443">Lipid metabolism</keyword>
<evidence type="ECO:0000256" key="4">
    <source>
        <dbReference type="ARBA" id="ARBA00022832"/>
    </source>
</evidence>
<proteinExistence type="inferred from homology"/>
<keyword evidence="3" id="KW-0808">Transferase</keyword>
<keyword evidence="4" id="KW-0276">Fatty acid metabolism</keyword>
<dbReference type="InterPro" id="IPR000542">
    <property type="entry name" value="Carn_acyl_trans"/>
</dbReference>
<dbReference type="OrthoDB" id="240216at2759"/>
<accession>A0A1E3QQY1</accession>